<dbReference type="SUPFAM" id="SSF55961">
    <property type="entry name" value="Bet v1-like"/>
    <property type="match status" value="1"/>
</dbReference>
<gene>
    <name evidence="3" type="ORF">M5X19_31345</name>
</gene>
<evidence type="ECO:0000313" key="3">
    <source>
        <dbReference type="EMBL" id="MCY9697322.1"/>
    </source>
</evidence>
<evidence type="ECO:0000313" key="4">
    <source>
        <dbReference type="Proteomes" id="UP001527099"/>
    </source>
</evidence>
<dbReference type="Gene3D" id="3.30.530.20">
    <property type="match status" value="1"/>
</dbReference>
<dbReference type="Proteomes" id="UP001527099">
    <property type="component" value="Unassembled WGS sequence"/>
</dbReference>
<reference evidence="3 4" key="1">
    <citation type="submission" date="2022-05" db="EMBL/GenBank/DDBJ databases">
        <title>Genome Sequencing of Bee-Associated Microbes.</title>
        <authorList>
            <person name="Dunlap C."/>
        </authorList>
    </citation>
    <scope>NUCLEOTIDE SEQUENCE [LARGE SCALE GENOMIC DNA]</scope>
    <source>
        <strain evidence="3 4">NRRL B-14421</strain>
    </source>
</reference>
<comment type="caution">
    <text evidence="3">The sequence shown here is derived from an EMBL/GenBank/DDBJ whole genome shotgun (WGS) entry which is preliminary data.</text>
</comment>
<proteinExistence type="inferred from homology"/>
<dbReference type="InterPro" id="IPR013538">
    <property type="entry name" value="ASHA1/2-like_C"/>
</dbReference>
<name>A0ABT4GM83_9BACL</name>
<dbReference type="Pfam" id="PF08327">
    <property type="entry name" value="AHSA1"/>
    <property type="match status" value="1"/>
</dbReference>
<sequence length="144" mass="16063">MNTNKPVGLTASVGFQIGVRRTLPFFQEEAWELLTSTRGRRLWLGDAATAQIMKGHKFVTQEGTTGEFRVVKPLEQLRLSWQPAGFPNASTLKISLLPASSPGKTTISFHQEKLDSAEQREAMKEHWEEVISGLLALAEDKSIR</sequence>
<protein>
    <submittedName>
        <fullName evidence="3">SRPBCC domain-containing protein</fullName>
    </submittedName>
</protein>
<comment type="similarity">
    <text evidence="1">Belongs to the AHA1 family.</text>
</comment>
<dbReference type="EMBL" id="JAMDMX010000136">
    <property type="protein sequence ID" value="MCY9697322.1"/>
    <property type="molecule type" value="Genomic_DNA"/>
</dbReference>
<organism evidence="3 4">
    <name type="scientific">Paenibacillus alginolyticus</name>
    <dbReference type="NCBI Taxonomy" id="59839"/>
    <lineage>
        <taxon>Bacteria</taxon>
        <taxon>Bacillati</taxon>
        <taxon>Bacillota</taxon>
        <taxon>Bacilli</taxon>
        <taxon>Bacillales</taxon>
        <taxon>Paenibacillaceae</taxon>
        <taxon>Paenibacillus</taxon>
    </lineage>
</organism>
<keyword evidence="4" id="KW-1185">Reference proteome</keyword>
<accession>A0ABT4GM83</accession>
<evidence type="ECO:0000259" key="2">
    <source>
        <dbReference type="Pfam" id="PF08327"/>
    </source>
</evidence>
<evidence type="ECO:0000256" key="1">
    <source>
        <dbReference type="ARBA" id="ARBA00006817"/>
    </source>
</evidence>
<dbReference type="InterPro" id="IPR023393">
    <property type="entry name" value="START-like_dom_sf"/>
</dbReference>
<dbReference type="RefSeq" id="WP_268618102.1">
    <property type="nucleotide sequence ID" value="NZ_JAMDMX010000136.1"/>
</dbReference>
<feature type="domain" description="Activator of Hsp90 ATPase homologue 1/2-like C-terminal" evidence="2">
    <location>
        <begin position="28"/>
        <end position="137"/>
    </location>
</feature>